<dbReference type="RefSeq" id="WP_143016404.1">
    <property type="nucleotide sequence ID" value="NZ_FNFI01000002.1"/>
</dbReference>
<proteinExistence type="predicted"/>
<dbReference type="Proteomes" id="UP000242700">
    <property type="component" value="Unassembled WGS sequence"/>
</dbReference>
<dbReference type="AlphaFoldDB" id="A0A1G8WJP9"/>
<dbReference type="EMBL" id="FNFI01000002">
    <property type="protein sequence ID" value="SDJ77780.1"/>
    <property type="molecule type" value="Genomic_DNA"/>
</dbReference>
<organism evidence="1 2">
    <name type="scientific">Jeotgalicoccus aerolatus</name>
    <dbReference type="NCBI Taxonomy" id="709510"/>
    <lineage>
        <taxon>Bacteria</taxon>
        <taxon>Bacillati</taxon>
        <taxon>Bacillota</taxon>
        <taxon>Bacilli</taxon>
        <taxon>Bacillales</taxon>
        <taxon>Staphylococcaceae</taxon>
        <taxon>Jeotgalicoccus</taxon>
    </lineage>
</organism>
<evidence type="ECO:0000313" key="2">
    <source>
        <dbReference type="Proteomes" id="UP000242700"/>
    </source>
</evidence>
<reference evidence="2" key="1">
    <citation type="submission" date="2016-10" db="EMBL/GenBank/DDBJ databases">
        <authorList>
            <person name="Varghese N."/>
            <person name="Submissions S."/>
        </authorList>
    </citation>
    <scope>NUCLEOTIDE SEQUENCE [LARGE SCALE GENOMIC DNA]</scope>
    <source>
        <strain evidence="2">CGMCC 1.8911</strain>
    </source>
</reference>
<protein>
    <submittedName>
        <fullName evidence="1">Uncharacterized protein</fullName>
    </submittedName>
</protein>
<sequence>MFEREFINDIKPPKNYYLMFKRAKSDIDYELKSDYFYGIQPPISFETVHNQLNVTVKKHTIKTLYLTYLTKDTKFGSVPNKSFVNLEESRKFYINIDITTNKNVDVIPFIIQYDTFGKKNMKRVTKQMEYFEADNDVIKVRLVFKIKGHGKFIIKSIKRRDVN</sequence>
<name>A0A1G8WJP9_9STAP</name>
<evidence type="ECO:0000313" key="1">
    <source>
        <dbReference type="EMBL" id="SDJ77780.1"/>
    </source>
</evidence>
<accession>A0A1G8WJP9</accession>
<gene>
    <name evidence="1" type="ORF">SAMN05216187_102255</name>
</gene>
<dbReference type="STRING" id="586411.SAMN05216187_102255"/>